<name>A0ABW1X238_9ACTN</name>
<comment type="subcellular location">
    <subcellularLocation>
        <location evidence="1">Cytoplasm</location>
    </subcellularLocation>
</comment>
<dbReference type="Gene3D" id="3.40.630.30">
    <property type="match status" value="1"/>
</dbReference>
<evidence type="ECO:0000256" key="10">
    <source>
        <dbReference type="ARBA" id="ARBA00024908"/>
    </source>
</evidence>
<keyword evidence="14" id="KW-1185">Reference proteome</keyword>
<keyword evidence="7" id="KW-0547">Nucleotide-binding</keyword>
<accession>A0ABW1X238</accession>
<keyword evidence="4" id="KW-0963">Cytoplasm</keyword>
<evidence type="ECO:0000313" key="13">
    <source>
        <dbReference type="EMBL" id="MFC6396177.1"/>
    </source>
</evidence>
<dbReference type="SUPFAM" id="SSF55729">
    <property type="entry name" value="Acyl-CoA N-acyltransferases (Nat)"/>
    <property type="match status" value="1"/>
</dbReference>
<dbReference type="Pfam" id="PF02367">
    <property type="entry name" value="TsaE"/>
    <property type="match status" value="1"/>
</dbReference>
<gene>
    <name evidence="13" type="primary">tsaE</name>
    <name evidence="13" type="ORF">ACFP57_04120</name>
</gene>
<dbReference type="PROSITE" id="PS51186">
    <property type="entry name" value="GNAT"/>
    <property type="match status" value="1"/>
</dbReference>
<evidence type="ECO:0000256" key="6">
    <source>
        <dbReference type="ARBA" id="ARBA00022723"/>
    </source>
</evidence>
<sequence>MNEPDETVELAVASVDDAAAMLAVIHQAFAARPAVEPPAAALSDTVDDIIASLERAPGVLACIDGEIVGCLLLSLDGRVAGLHRVSVRPDVRQHGVAAVLVRGAAELAVDLGATRLELLCRKEFPATRQWWEHHGFEVCGTQELGWTMGRDLPARIEVPTGGSMQALGERLAGLLQAGDVVVASGDLGAGKTTLAQGIGRGMDVDGPVISPTFVISRVHHSRSGGPALVHVDAYRLGSEAELFDLDLDDTLESSVTLVEWGAGLAEGLGSSVLDIDIRRSADPDDETRVVYLTGFGERWKGVDLHALEEDA</sequence>
<evidence type="ECO:0000256" key="7">
    <source>
        <dbReference type="ARBA" id="ARBA00022741"/>
    </source>
</evidence>
<evidence type="ECO:0000313" key="14">
    <source>
        <dbReference type="Proteomes" id="UP001596266"/>
    </source>
</evidence>
<dbReference type="InterPro" id="IPR003442">
    <property type="entry name" value="T6A_TsaE"/>
</dbReference>
<proteinExistence type="inferred from homology"/>
<organism evidence="13 14">
    <name type="scientific">Luteococcus sanguinis</name>
    <dbReference type="NCBI Taxonomy" id="174038"/>
    <lineage>
        <taxon>Bacteria</taxon>
        <taxon>Bacillati</taxon>
        <taxon>Actinomycetota</taxon>
        <taxon>Actinomycetes</taxon>
        <taxon>Propionibacteriales</taxon>
        <taxon>Propionibacteriaceae</taxon>
        <taxon>Luteococcus</taxon>
    </lineage>
</organism>
<comment type="function">
    <text evidence="10">Required for the formation of a threonylcarbamoyl group on adenosine at position 37 (t(6)A37) in tRNAs that read codons beginning with adenine. Is involved in the transfer of the threonylcarbamoyl moiety of threonylcarbamoyl-AMP (TC-AMP) to the N6 group of A37, together with TsaD and TsaB. TsaE seems to play an indirect role in the t(6)A biosynthesis pathway, possibly in regulating the core enzymatic function of TsaD.</text>
</comment>
<keyword evidence="8" id="KW-0067">ATP-binding</keyword>
<keyword evidence="5" id="KW-0819">tRNA processing</keyword>
<dbReference type="InterPro" id="IPR027417">
    <property type="entry name" value="P-loop_NTPase"/>
</dbReference>
<keyword evidence="6" id="KW-0479">Metal-binding</keyword>
<dbReference type="CDD" id="cd04301">
    <property type="entry name" value="NAT_SF"/>
    <property type="match status" value="1"/>
</dbReference>
<evidence type="ECO:0000256" key="11">
    <source>
        <dbReference type="ARBA" id="ARBA00032441"/>
    </source>
</evidence>
<keyword evidence="9" id="KW-0460">Magnesium</keyword>
<reference evidence="14" key="1">
    <citation type="journal article" date="2019" name="Int. J. Syst. Evol. Microbiol.">
        <title>The Global Catalogue of Microorganisms (GCM) 10K type strain sequencing project: providing services to taxonomists for standard genome sequencing and annotation.</title>
        <authorList>
            <consortium name="The Broad Institute Genomics Platform"/>
            <consortium name="The Broad Institute Genome Sequencing Center for Infectious Disease"/>
            <person name="Wu L."/>
            <person name="Ma J."/>
        </authorList>
    </citation>
    <scope>NUCLEOTIDE SEQUENCE [LARGE SCALE GENOMIC DNA]</scope>
    <source>
        <strain evidence="14">CGMCC 1.15277</strain>
    </source>
</reference>
<evidence type="ECO:0000256" key="8">
    <source>
        <dbReference type="ARBA" id="ARBA00022840"/>
    </source>
</evidence>
<feature type="domain" description="N-acetyltransferase" evidence="12">
    <location>
        <begin position="8"/>
        <end position="159"/>
    </location>
</feature>
<evidence type="ECO:0000256" key="2">
    <source>
        <dbReference type="ARBA" id="ARBA00007599"/>
    </source>
</evidence>
<dbReference type="InterPro" id="IPR000182">
    <property type="entry name" value="GNAT_dom"/>
</dbReference>
<protein>
    <recommendedName>
        <fullName evidence="3">tRNA threonylcarbamoyladenosine biosynthesis protein TsaE</fullName>
    </recommendedName>
    <alternativeName>
        <fullName evidence="11">t(6)A37 threonylcarbamoyladenosine biosynthesis protein TsaE</fullName>
    </alternativeName>
</protein>
<dbReference type="Proteomes" id="UP001596266">
    <property type="component" value="Unassembled WGS sequence"/>
</dbReference>
<evidence type="ECO:0000256" key="1">
    <source>
        <dbReference type="ARBA" id="ARBA00004496"/>
    </source>
</evidence>
<evidence type="ECO:0000256" key="4">
    <source>
        <dbReference type="ARBA" id="ARBA00022490"/>
    </source>
</evidence>
<dbReference type="InterPro" id="IPR016181">
    <property type="entry name" value="Acyl_CoA_acyltransferase"/>
</dbReference>
<dbReference type="SUPFAM" id="SSF52540">
    <property type="entry name" value="P-loop containing nucleoside triphosphate hydrolases"/>
    <property type="match status" value="1"/>
</dbReference>
<dbReference type="NCBIfam" id="TIGR00150">
    <property type="entry name" value="T6A_YjeE"/>
    <property type="match status" value="1"/>
</dbReference>
<evidence type="ECO:0000256" key="5">
    <source>
        <dbReference type="ARBA" id="ARBA00022694"/>
    </source>
</evidence>
<evidence type="ECO:0000256" key="9">
    <source>
        <dbReference type="ARBA" id="ARBA00022842"/>
    </source>
</evidence>
<dbReference type="RefSeq" id="WP_343885202.1">
    <property type="nucleotide sequence ID" value="NZ_BAAAKI010000004.1"/>
</dbReference>
<dbReference type="Gene3D" id="3.40.50.300">
    <property type="entry name" value="P-loop containing nucleotide triphosphate hydrolases"/>
    <property type="match status" value="1"/>
</dbReference>
<evidence type="ECO:0000256" key="3">
    <source>
        <dbReference type="ARBA" id="ARBA00019010"/>
    </source>
</evidence>
<comment type="caution">
    <text evidence="13">The sequence shown here is derived from an EMBL/GenBank/DDBJ whole genome shotgun (WGS) entry which is preliminary data.</text>
</comment>
<dbReference type="Pfam" id="PF00583">
    <property type="entry name" value="Acetyltransf_1"/>
    <property type="match status" value="1"/>
</dbReference>
<comment type="similarity">
    <text evidence="2">Belongs to the TsaE family.</text>
</comment>
<dbReference type="PANTHER" id="PTHR33540">
    <property type="entry name" value="TRNA THREONYLCARBAMOYLADENOSINE BIOSYNTHESIS PROTEIN TSAE"/>
    <property type="match status" value="1"/>
</dbReference>
<dbReference type="EMBL" id="JBHSUA010000009">
    <property type="protein sequence ID" value="MFC6396177.1"/>
    <property type="molecule type" value="Genomic_DNA"/>
</dbReference>
<evidence type="ECO:0000259" key="12">
    <source>
        <dbReference type="PROSITE" id="PS51186"/>
    </source>
</evidence>
<dbReference type="PANTHER" id="PTHR33540:SF2">
    <property type="entry name" value="TRNA THREONYLCARBAMOYLADENOSINE BIOSYNTHESIS PROTEIN TSAE"/>
    <property type="match status" value="1"/>
</dbReference>